<comment type="similarity">
    <text evidence="2">Belongs to the major facilitator superfamily. EmrB family.</text>
</comment>
<dbReference type="Gene3D" id="1.20.1720.10">
    <property type="entry name" value="Multidrug resistance protein D"/>
    <property type="match status" value="1"/>
</dbReference>
<dbReference type="GO" id="GO:0022857">
    <property type="term" value="F:transmembrane transporter activity"/>
    <property type="evidence" value="ECO:0007669"/>
    <property type="project" value="InterPro"/>
</dbReference>
<keyword evidence="4" id="KW-1003">Cell membrane</keyword>
<keyword evidence="6 8" id="KW-1133">Transmembrane helix</keyword>
<feature type="transmembrane region" description="Helical" evidence="8">
    <location>
        <begin position="347"/>
        <end position="368"/>
    </location>
</feature>
<feature type="transmembrane region" description="Helical" evidence="8">
    <location>
        <begin position="258"/>
        <end position="281"/>
    </location>
</feature>
<proteinExistence type="inferred from homology"/>
<evidence type="ECO:0000256" key="6">
    <source>
        <dbReference type="ARBA" id="ARBA00022989"/>
    </source>
</evidence>
<feature type="transmembrane region" description="Helical" evidence="8">
    <location>
        <begin position="190"/>
        <end position="210"/>
    </location>
</feature>
<dbReference type="GO" id="GO:0005886">
    <property type="term" value="C:plasma membrane"/>
    <property type="evidence" value="ECO:0007669"/>
    <property type="project" value="UniProtKB-SubCell"/>
</dbReference>
<evidence type="ECO:0000259" key="9">
    <source>
        <dbReference type="PROSITE" id="PS50850"/>
    </source>
</evidence>
<keyword evidence="5 8" id="KW-0812">Transmembrane</keyword>
<dbReference type="InterPro" id="IPR004638">
    <property type="entry name" value="EmrB-like"/>
</dbReference>
<protein>
    <submittedName>
        <fullName evidence="10">Drug resistance transporter, EmrB/QacA subfamily</fullName>
    </submittedName>
</protein>
<name>A0A1G7VMF0_9FIRM</name>
<dbReference type="InterPro" id="IPR020846">
    <property type="entry name" value="MFS_dom"/>
</dbReference>
<feature type="transmembrane region" description="Helical" evidence="8">
    <location>
        <begin position="42"/>
        <end position="61"/>
    </location>
</feature>
<accession>A0A1G7VMF0</accession>
<keyword evidence="11" id="KW-1185">Reference proteome</keyword>
<dbReference type="EMBL" id="FNCP01000004">
    <property type="protein sequence ID" value="SDG61002.1"/>
    <property type="molecule type" value="Genomic_DNA"/>
</dbReference>
<evidence type="ECO:0000313" key="10">
    <source>
        <dbReference type="EMBL" id="SDG61002.1"/>
    </source>
</evidence>
<feature type="transmembrane region" description="Helical" evidence="8">
    <location>
        <begin position="287"/>
        <end position="305"/>
    </location>
</feature>
<dbReference type="Gene3D" id="1.20.1250.20">
    <property type="entry name" value="MFS general substrate transporter like domains"/>
    <property type="match status" value="1"/>
</dbReference>
<dbReference type="RefSeq" id="WP_092330877.1">
    <property type="nucleotide sequence ID" value="NZ_FNCP01000004.1"/>
</dbReference>
<feature type="transmembrane region" description="Helical" evidence="8">
    <location>
        <begin position="317"/>
        <end position="335"/>
    </location>
</feature>
<feature type="transmembrane region" description="Helical" evidence="8">
    <location>
        <begin position="216"/>
        <end position="237"/>
    </location>
</feature>
<keyword evidence="3" id="KW-0813">Transport</keyword>
<evidence type="ECO:0000313" key="11">
    <source>
        <dbReference type="Proteomes" id="UP000198656"/>
    </source>
</evidence>
<dbReference type="SUPFAM" id="SSF103473">
    <property type="entry name" value="MFS general substrate transporter"/>
    <property type="match status" value="1"/>
</dbReference>
<dbReference type="CDD" id="cd17503">
    <property type="entry name" value="MFS_LmrB_MDR_like"/>
    <property type="match status" value="1"/>
</dbReference>
<evidence type="ECO:0000256" key="4">
    <source>
        <dbReference type="ARBA" id="ARBA00022475"/>
    </source>
</evidence>
<evidence type="ECO:0000256" key="5">
    <source>
        <dbReference type="ARBA" id="ARBA00022692"/>
    </source>
</evidence>
<evidence type="ECO:0000256" key="1">
    <source>
        <dbReference type="ARBA" id="ARBA00004651"/>
    </source>
</evidence>
<feature type="transmembrane region" description="Helical" evidence="8">
    <location>
        <begin position="95"/>
        <end position="117"/>
    </location>
</feature>
<dbReference type="Pfam" id="PF07690">
    <property type="entry name" value="MFS_1"/>
    <property type="match status" value="1"/>
</dbReference>
<evidence type="ECO:0000256" key="3">
    <source>
        <dbReference type="ARBA" id="ARBA00022448"/>
    </source>
</evidence>
<dbReference type="STRING" id="1121419.SAMN05443529_104171"/>
<reference evidence="11" key="1">
    <citation type="submission" date="2016-10" db="EMBL/GenBank/DDBJ databases">
        <authorList>
            <person name="Varghese N."/>
            <person name="Submissions S."/>
        </authorList>
    </citation>
    <scope>NUCLEOTIDE SEQUENCE [LARGE SCALE GENOMIC DNA]</scope>
    <source>
        <strain evidence="11">DSM 8344</strain>
    </source>
</reference>
<dbReference type="PANTHER" id="PTHR42718:SF9">
    <property type="entry name" value="MAJOR FACILITATOR SUPERFAMILY MULTIDRUG TRANSPORTER MFSC"/>
    <property type="match status" value="1"/>
</dbReference>
<dbReference type="NCBIfam" id="TIGR00711">
    <property type="entry name" value="efflux_EmrB"/>
    <property type="match status" value="1"/>
</dbReference>
<feature type="transmembrane region" description="Helical" evidence="8">
    <location>
        <begin position="70"/>
        <end position="89"/>
    </location>
</feature>
<sequence length="511" mass="54279">MWLALCAVILGTFVTVLNNSLINVAIPEMTNVFGSTTDTMQWVLTGYSLAAAIVIPLSGFLGDRFGTKKLFIISLAGFTITSVLCGLAWSDISLIAFRVLQGISGGVLSPLSMTIIYGIVPKNKIGTALGIWGIAAMAAPAVGPTISGYLIDFFSWRWLFFISVPFGIFAVTAGIFLLKESPLKQASFDLGGAVLSVIFFSTLLLALGQGNKEGWTSLYIVGLLFVSFFSLLLLIWVEAGAEDPLLDLQLFKNPIFTLSVICGGLVMAGLMGGSFLVPLYLQNVQGLTPIDTGIIMIPQGVLMALMMPLSGRLFDKLGVVPVAIAGLLLMSTTTYELQHLAINTPIPWLTVILALRGMGIGLCMMPITTAGMNSIPKELIGRGSSLSNVLRQVAGTMSIAIFTTLMTNRQIFHVRNIADGIPSDSYLATQALSQISSALAQMGTDAATATGGASAVLVGIMQKEALNSAIADTFLISAIPLFVCIPCVFLFIKRRTVKTKEKMVPAKEAAL</sequence>
<dbReference type="Proteomes" id="UP000198656">
    <property type="component" value="Unassembled WGS sequence"/>
</dbReference>
<evidence type="ECO:0000256" key="2">
    <source>
        <dbReference type="ARBA" id="ARBA00008537"/>
    </source>
</evidence>
<feature type="transmembrane region" description="Helical" evidence="8">
    <location>
        <begin position="157"/>
        <end position="178"/>
    </location>
</feature>
<dbReference type="PANTHER" id="PTHR42718">
    <property type="entry name" value="MAJOR FACILITATOR SUPERFAMILY MULTIDRUG TRANSPORTER MFSC"/>
    <property type="match status" value="1"/>
</dbReference>
<organism evidence="10 11">
    <name type="scientific">Desulfosporosinus hippei DSM 8344</name>
    <dbReference type="NCBI Taxonomy" id="1121419"/>
    <lineage>
        <taxon>Bacteria</taxon>
        <taxon>Bacillati</taxon>
        <taxon>Bacillota</taxon>
        <taxon>Clostridia</taxon>
        <taxon>Eubacteriales</taxon>
        <taxon>Desulfitobacteriaceae</taxon>
        <taxon>Desulfosporosinus</taxon>
    </lineage>
</organism>
<dbReference type="PRINTS" id="PR01036">
    <property type="entry name" value="TCRTETB"/>
</dbReference>
<comment type="subcellular location">
    <subcellularLocation>
        <location evidence="1">Cell membrane</location>
        <topology evidence="1">Multi-pass membrane protein</topology>
    </subcellularLocation>
</comment>
<gene>
    <name evidence="10" type="ORF">SAMN05443529_104171</name>
</gene>
<evidence type="ECO:0000256" key="7">
    <source>
        <dbReference type="ARBA" id="ARBA00023136"/>
    </source>
</evidence>
<feature type="domain" description="Major facilitator superfamily (MFS) profile" evidence="9">
    <location>
        <begin position="4"/>
        <end position="496"/>
    </location>
</feature>
<dbReference type="InterPro" id="IPR036259">
    <property type="entry name" value="MFS_trans_sf"/>
</dbReference>
<dbReference type="AlphaFoldDB" id="A0A1G7VMF0"/>
<feature type="transmembrane region" description="Helical" evidence="8">
    <location>
        <begin position="474"/>
        <end position="492"/>
    </location>
</feature>
<dbReference type="InterPro" id="IPR011701">
    <property type="entry name" value="MFS"/>
</dbReference>
<dbReference type="PROSITE" id="PS50850">
    <property type="entry name" value="MFS"/>
    <property type="match status" value="1"/>
</dbReference>
<feature type="transmembrane region" description="Helical" evidence="8">
    <location>
        <begin position="129"/>
        <end position="151"/>
    </location>
</feature>
<keyword evidence="7 8" id="KW-0472">Membrane</keyword>
<dbReference type="OrthoDB" id="102502at2"/>
<evidence type="ECO:0000256" key="8">
    <source>
        <dbReference type="SAM" id="Phobius"/>
    </source>
</evidence>